<dbReference type="EMBL" id="FTOT01000022">
    <property type="protein sequence ID" value="SIT25407.1"/>
    <property type="molecule type" value="Genomic_DNA"/>
</dbReference>
<reference evidence="2 3" key="1">
    <citation type="submission" date="2017-01" db="EMBL/GenBank/DDBJ databases">
        <authorList>
            <person name="Mah S.A."/>
            <person name="Swanson W.J."/>
            <person name="Moy G.W."/>
            <person name="Vacquier V.D."/>
        </authorList>
    </citation>
    <scope>NUCLEOTIDE SEQUENCE [LARGE SCALE GENOMIC DNA]</scope>
    <source>
        <strain evidence="2 3">DSM 26375</strain>
    </source>
</reference>
<protein>
    <submittedName>
        <fullName evidence="2">Uncharacterized protein</fullName>
    </submittedName>
</protein>
<proteinExistence type="predicted"/>
<name>A0A1N7QSD1_9RHOB</name>
<evidence type="ECO:0000313" key="2">
    <source>
        <dbReference type="EMBL" id="SIT25407.1"/>
    </source>
</evidence>
<accession>A0A1N7QSD1</accession>
<dbReference type="Proteomes" id="UP000186141">
    <property type="component" value="Unassembled WGS sequence"/>
</dbReference>
<evidence type="ECO:0000256" key="1">
    <source>
        <dbReference type="SAM" id="MobiDB-lite"/>
    </source>
</evidence>
<evidence type="ECO:0000313" key="3">
    <source>
        <dbReference type="Proteomes" id="UP000186141"/>
    </source>
</evidence>
<dbReference type="AlphaFoldDB" id="A0A1N7QSD1"/>
<organism evidence="2 3">
    <name type="scientific">Gemmobacter megaterium</name>
    <dbReference type="NCBI Taxonomy" id="1086013"/>
    <lineage>
        <taxon>Bacteria</taxon>
        <taxon>Pseudomonadati</taxon>
        <taxon>Pseudomonadota</taxon>
        <taxon>Alphaproteobacteria</taxon>
        <taxon>Rhodobacterales</taxon>
        <taxon>Paracoccaceae</taxon>
        <taxon>Gemmobacter</taxon>
    </lineage>
</organism>
<gene>
    <name evidence="2" type="ORF">SAMN05421774_1227</name>
</gene>
<sequence length="50" mass="5170">MTGHLANDPKQHLAEAACLRQRGGLAVSGGARRERDIARASRATGKEGGA</sequence>
<dbReference type="STRING" id="1086013.SAMN05421774_1227"/>
<keyword evidence="3" id="KW-1185">Reference proteome</keyword>
<feature type="region of interest" description="Disordered" evidence="1">
    <location>
        <begin position="26"/>
        <end position="50"/>
    </location>
</feature>